<protein>
    <submittedName>
        <fullName evidence="3">Tyrosine-type recombinase/integrase</fullName>
    </submittedName>
</protein>
<evidence type="ECO:0000259" key="2">
    <source>
        <dbReference type="PROSITE" id="PS51898"/>
    </source>
</evidence>
<sequence>MLSTIYSAGLRASEGAHLQISDIHSANMRILIRQGKGNKDQTTYHLIYLEKQIELVEQDIRRRLADKQEALDLLTTIPGVNEQAASIIIAEIGTNMNNFKDDHHLAALHLYIVVDG</sequence>
<dbReference type="EMBL" id="JAYJLD010000059">
    <property type="protein sequence ID" value="MEB3103927.1"/>
    <property type="molecule type" value="Genomic_DNA"/>
</dbReference>
<organism evidence="3 4">
    <name type="scientific">Ferviditalea candida</name>
    <dbReference type="NCBI Taxonomy" id="3108399"/>
    <lineage>
        <taxon>Bacteria</taxon>
        <taxon>Bacillati</taxon>
        <taxon>Bacillota</taxon>
        <taxon>Bacilli</taxon>
        <taxon>Bacillales</taxon>
        <taxon>Paenibacillaceae</taxon>
        <taxon>Ferviditalea</taxon>
    </lineage>
</organism>
<reference evidence="3" key="1">
    <citation type="submission" date="2023-12" db="EMBL/GenBank/DDBJ databases">
        <title>Fervidustalea candida gen. nov., sp. nov., a novel member of the family Paenibacillaceae isolated from a geothermal area.</title>
        <authorList>
            <person name="Li W.-J."/>
            <person name="Jiao J.-Y."/>
            <person name="Chen Y."/>
        </authorList>
    </citation>
    <scope>NUCLEOTIDE SEQUENCE</scope>
    <source>
        <strain evidence="3">SYSU GA230002</strain>
    </source>
</reference>
<accession>A0ABU5ZNV6</accession>
<proteinExistence type="predicted"/>
<dbReference type="Pfam" id="PF02371">
    <property type="entry name" value="Transposase_20"/>
    <property type="match status" value="1"/>
</dbReference>
<dbReference type="SUPFAM" id="SSF56349">
    <property type="entry name" value="DNA breaking-rejoining enzymes"/>
    <property type="match status" value="1"/>
</dbReference>
<evidence type="ECO:0000256" key="1">
    <source>
        <dbReference type="ARBA" id="ARBA00023172"/>
    </source>
</evidence>
<keyword evidence="4" id="KW-1185">Reference proteome</keyword>
<keyword evidence="1" id="KW-0233">DNA recombination</keyword>
<dbReference type="InterPro" id="IPR011010">
    <property type="entry name" value="DNA_brk_join_enz"/>
</dbReference>
<dbReference type="Pfam" id="PF00589">
    <property type="entry name" value="Phage_integrase"/>
    <property type="match status" value="1"/>
</dbReference>
<dbReference type="InterPro" id="IPR003346">
    <property type="entry name" value="Transposase_20"/>
</dbReference>
<dbReference type="PROSITE" id="PS51898">
    <property type="entry name" value="TYR_RECOMBINASE"/>
    <property type="match status" value="1"/>
</dbReference>
<dbReference type="Gene3D" id="1.10.443.10">
    <property type="entry name" value="Intergrase catalytic core"/>
    <property type="match status" value="1"/>
</dbReference>
<dbReference type="InterPro" id="IPR002104">
    <property type="entry name" value="Integrase_catalytic"/>
</dbReference>
<dbReference type="Proteomes" id="UP001310386">
    <property type="component" value="Unassembled WGS sequence"/>
</dbReference>
<evidence type="ECO:0000313" key="3">
    <source>
        <dbReference type="EMBL" id="MEB3103927.1"/>
    </source>
</evidence>
<evidence type="ECO:0000313" key="4">
    <source>
        <dbReference type="Proteomes" id="UP001310386"/>
    </source>
</evidence>
<gene>
    <name evidence="3" type="ORF">VF724_20125</name>
</gene>
<name>A0ABU5ZNV6_9BACL</name>
<feature type="domain" description="Tyr recombinase" evidence="2">
    <location>
        <begin position="1"/>
        <end position="116"/>
    </location>
</feature>
<dbReference type="InterPro" id="IPR013762">
    <property type="entry name" value="Integrase-like_cat_sf"/>
</dbReference>
<comment type="caution">
    <text evidence="3">The sequence shown here is derived from an EMBL/GenBank/DDBJ whole genome shotgun (WGS) entry which is preliminary data.</text>
</comment>
<dbReference type="RefSeq" id="WP_371756051.1">
    <property type="nucleotide sequence ID" value="NZ_JAYJLD010000059.1"/>
</dbReference>